<comment type="similarity">
    <text evidence="1">Belongs to the peptidase S33 family.</text>
</comment>
<dbReference type="PRINTS" id="PR00793">
    <property type="entry name" value="PROAMNOPTASE"/>
</dbReference>
<sequence length="406" mass="46089">MNSTVFLPGVATRDHEVTVPIDRDDPARGQISVFARELAVDDSLPALVYFQGGPGKPGPRMLMDWIPEALKRYRVFLFDERGTGRSHKVDRTTPERIDAHYLSHLRPPDVAADAEAMRQHLGLEQWDVLGNSFGAACAGAYLSYFPEGIRRAHLVGCVPEPHMEVERFNRLNFQLLAARTKELFAEVPWIEDRIAEVADHLDNHDERMPTGERLSATRFRFCGVLLGEEGDFGALANLLEMPFTTHRGEKRLRGDFLAQLGAIISLETMPLWGVIHETVMARPGHPVQWNADKVYREEFADLPLLGNQFLRTHFEEDPALIPFSEEVDKVHRMDTLKAQAQDVSANEVPTAALLFKQDLFLPYELTRKSATRVGNLKLWVHDEWFHDGLWTHGPEVVNTLFDMLEP</sequence>
<evidence type="ECO:0000313" key="4">
    <source>
        <dbReference type="EMBL" id="AQQ15865.1"/>
    </source>
</evidence>
<dbReference type="RefSeq" id="WP_157731340.1">
    <property type="nucleotide sequence ID" value="NZ_BAAAKB010000032.1"/>
</dbReference>
<evidence type="ECO:0000256" key="2">
    <source>
        <dbReference type="ARBA" id="ARBA00022801"/>
    </source>
</evidence>
<dbReference type="EMBL" id="CP019688">
    <property type="protein sequence ID" value="AQQ15865.1"/>
    <property type="molecule type" value="Genomic_DNA"/>
</dbReference>
<organism evidence="4 5">
    <name type="scientific">Corynebacterium glaucum</name>
    <dbReference type="NCBI Taxonomy" id="187491"/>
    <lineage>
        <taxon>Bacteria</taxon>
        <taxon>Bacillati</taxon>
        <taxon>Actinomycetota</taxon>
        <taxon>Actinomycetes</taxon>
        <taxon>Mycobacteriales</taxon>
        <taxon>Corynebacteriaceae</taxon>
        <taxon>Corynebacterium</taxon>
    </lineage>
</organism>
<keyword evidence="4" id="KW-0645">Protease</keyword>
<dbReference type="SUPFAM" id="SSF53474">
    <property type="entry name" value="alpha/beta-Hydrolases"/>
    <property type="match status" value="1"/>
</dbReference>
<dbReference type="InterPro" id="IPR000073">
    <property type="entry name" value="AB_hydrolase_1"/>
</dbReference>
<dbReference type="EC" id="3.4.11.5" evidence="4"/>
<evidence type="ECO:0000313" key="5">
    <source>
        <dbReference type="Proteomes" id="UP000217209"/>
    </source>
</evidence>
<evidence type="ECO:0000256" key="1">
    <source>
        <dbReference type="ARBA" id="ARBA00010088"/>
    </source>
</evidence>
<dbReference type="AlphaFoldDB" id="A0A1Q2HYD6"/>
<keyword evidence="4" id="KW-0031">Aminopeptidase</keyword>
<gene>
    <name evidence="4" type="primary">pip</name>
    <name evidence="4" type="ORF">CGLAU_09570</name>
</gene>
<feature type="domain" description="AB hydrolase-1" evidence="3">
    <location>
        <begin position="45"/>
        <end position="188"/>
    </location>
</feature>
<evidence type="ECO:0000259" key="3">
    <source>
        <dbReference type="Pfam" id="PF00561"/>
    </source>
</evidence>
<dbReference type="PANTHER" id="PTHR43248:SF2">
    <property type="entry name" value="PROLYL AMINOPEPTIDASE"/>
    <property type="match status" value="1"/>
</dbReference>
<dbReference type="InterPro" id="IPR002410">
    <property type="entry name" value="Peptidase_S33"/>
</dbReference>
<dbReference type="InterPro" id="IPR051601">
    <property type="entry name" value="Serine_prot/Carboxylest_S33"/>
</dbReference>
<dbReference type="InterPro" id="IPR029058">
    <property type="entry name" value="AB_hydrolase_fold"/>
</dbReference>
<dbReference type="Proteomes" id="UP000217209">
    <property type="component" value="Chromosome"/>
</dbReference>
<name>A0A1Q2HYD6_9CORY</name>
<keyword evidence="5" id="KW-1185">Reference proteome</keyword>
<accession>A0A1Q2HYD6</accession>
<protein>
    <submittedName>
        <fullName evidence="4">Proline iminopeptidase</fullName>
        <ecNumber evidence="4">3.4.11.5</ecNumber>
    </submittedName>
</protein>
<reference evidence="4 5" key="1">
    <citation type="submission" date="2016-12" db="EMBL/GenBank/DDBJ databases">
        <authorList>
            <person name="Song W.-J."/>
            <person name="Kurnit D.M."/>
        </authorList>
    </citation>
    <scope>NUCLEOTIDE SEQUENCE [LARGE SCALE GENOMIC DNA]</scope>
    <source>
        <strain evidence="4 5">DSM 30827</strain>
    </source>
</reference>
<dbReference type="GO" id="GO:0004177">
    <property type="term" value="F:aminopeptidase activity"/>
    <property type="evidence" value="ECO:0007669"/>
    <property type="project" value="UniProtKB-KW"/>
</dbReference>
<keyword evidence="2 4" id="KW-0378">Hydrolase</keyword>
<proteinExistence type="inferred from homology"/>
<dbReference type="PANTHER" id="PTHR43248">
    <property type="entry name" value="2-SUCCINYL-6-HYDROXY-2,4-CYCLOHEXADIENE-1-CARBOXYLATE SYNTHASE"/>
    <property type="match status" value="1"/>
</dbReference>
<dbReference type="KEGG" id="cgv:CGLAU_09570"/>
<dbReference type="GO" id="GO:0006508">
    <property type="term" value="P:proteolysis"/>
    <property type="evidence" value="ECO:0007669"/>
    <property type="project" value="InterPro"/>
</dbReference>
<dbReference type="OrthoDB" id="9796770at2"/>
<dbReference type="Gene3D" id="3.40.50.1820">
    <property type="entry name" value="alpha/beta hydrolase"/>
    <property type="match status" value="1"/>
</dbReference>
<dbReference type="Pfam" id="PF00561">
    <property type="entry name" value="Abhydrolase_1"/>
    <property type="match status" value="1"/>
</dbReference>